<keyword evidence="3" id="KW-1185">Reference proteome</keyword>
<dbReference type="EMBL" id="JAINUF010000002">
    <property type="protein sequence ID" value="KAJ8375080.1"/>
    <property type="molecule type" value="Genomic_DNA"/>
</dbReference>
<evidence type="ECO:0000313" key="3">
    <source>
        <dbReference type="Proteomes" id="UP001152622"/>
    </source>
</evidence>
<feature type="transmembrane region" description="Helical" evidence="1">
    <location>
        <begin position="77"/>
        <end position="97"/>
    </location>
</feature>
<sequence length="102" mass="11580">MRAVQIASVSVTDGRLSNSEMNQGCSFHRELFADALQGHTLPPAFFQSPPYFHSCRGEVLMSAPWQRIVLILRLRDFLINFSLLSLLHFIIMIKDVIKSFVG</sequence>
<evidence type="ECO:0000256" key="1">
    <source>
        <dbReference type="SAM" id="Phobius"/>
    </source>
</evidence>
<keyword evidence="1" id="KW-0812">Transmembrane</keyword>
<dbReference type="Proteomes" id="UP001152622">
    <property type="component" value="Chromosome 2"/>
</dbReference>
<protein>
    <submittedName>
        <fullName evidence="2">Uncharacterized protein</fullName>
    </submittedName>
</protein>
<proteinExistence type="predicted"/>
<keyword evidence="1" id="KW-0472">Membrane</keyword>
<reference evidence="2" key="1">
    <citation type="journal article" date="2023" name="Science">
        <title>Genome structures resolve the early diversification of teleost fishes.</title>
        <authorList>
            <person name="Parey E."/>
            <person name="Louis A."/>
            <person name="Montfort J."/>
            <person name="Bouchez O."/>
            <person name="Roques C."/>
            <person name="Iampietro C."/>
            <person name="Lluch J."/>
            <person name="Castinel A."/>
            <person name="Donnadieu C."/>
            <person name="Desvignes T."/>
            <person name="Floi Bucao C."/>
            <person name="Jouanno E."/>
            <person name="Wen M."/>
            <person name="Mejri S."/>
            <person name="Dirks R."/>
            <person name="Jansen H."/>
            <person name="Henkel C."/>
            <person name="Chen W.J."/>
            <person name="Zahm M."/>
            <person name="Cabau C."/>
            <person name="Klopp C."/>
            <person name="Thompson A.W."/>
            <person name="Robinson-Rechavi M."/>
            <person name="Braasch I."/>
            <person name="Lecointre G."/>
            <person name="Bobe J."/>
            <person name="Postlethwait J.H."/>
            <person name="Berthelot C."/>
            <person name="Roest Crollius H."/>
            <person name="Guiguen Y."/>
        </authorList>
    </citation>
    <scope>NUCLEOTIDE SEQUENCE</scope>
    <source>
        <strain evidence="2">WJC10195</strain>
    </source>
</reference>
<comment type="caution">
    <text evidence="2">The sequence shown here is derived from an EMBL/GenBank/DDBJ whole genome shotgun (WGS) entry which is preliminary data.</text>
</comment>
<keyword evidence="1" id="KW-1133">Transmembrane helix</keyword>
<dbReference type="AlphaFoldDB" id="A0A9Q1G5F8"/>
<organism evidence="2 3">
    <name type="scientific">Synaphobranchus kaupii</name>
    <name type="common">Kaup's arrowtooth eel</name>
    <dbReference type="NCBI Taxonomy" id="118154"/>
    <lineage>
        <taxon>Eukaryota</taxon>
        <taxon>Metazoa</taxon>
        <taxon>Chordata</taxon>
        <taxon>Craniata</taxon>
        <taxon>Vertebrata</taxon>
        <taxon>Euteleostomi</taxon>
        <taxon>Actinopterygii</taxon>
        <taxon>Neopterygii</taxon>
        <taxon>Teleostei</taxon>
        <taxon>Anguilliformes</taxon>
        <taxon>Synaphobranchidae</taxon>
        <taxon>Synaphobranchus</taxon>
    </lineage>
</organism>
<name>A0A9Q1G5F8_SYNKA</name>
<accession>A0A9Q1G5F8</accession>
<evidence type="ECO:0000313" key="2">
    <source>
        <dbReference type="EMBL" id="KAJ8375080.1"/>
    </source>
</evidence>
<gene>
    <name evidence="2" type="ORF">SKAU_G00056600</name>
</gene>